<dbReference type="SMART" id="SM00091">
    <property type="entry name" value="PAS"/>
    <property type="match status" value="2"/>
</dbReference>
<keyword evidence="7" id="KW-0547">Nucleotide-binding</keyword>
<keyword evidence="4" id="KW-1003">Cell membrane</keyword>
<dbReference type="Pfam" id="PF00512">
    <property type="entry name" value="HisKA"/>
    <property type="match status" value="1"/>
</dbReference>
<dbReference type="SMART" id="SM00387">
    <property type="entry name" value="HATPase_c"/>
    <property type="match status" value="1"/>
</dbReference>
<dbReference type="GO" id="GO:0005886">
    <property type="term" value="C:plasma membrane"/>
    <property type="evidence" value="ECO:0007669"/>
    <property type="project" value="UniProtKB-SubCell"/>
</dbReference>
<keyword evidence="9" id="KW-0067">ATP-binding</keyword>
<dbReference type="PROSITE" id="PS50112">
    <property type="entry name" value="PAS"/>
    <property type="match status" value="2"/>
</dbReference>
<dbReference type="Gene3D" id="1.10.287.130">
    <property type="match status" value="1"/>
</dbReference>
<proteinExistence type="predicted"/>
<evidence type="ECO:0000259" key="12">
    <source>
        <dbReference type="PROSITE" id="PS50109"/>
    </source>
</evidence>
<dbReference type="InterPro" id="IPR003594">
    <property type="entry name" value="HATPase_dom"/>
</dbReference>
<dbReference type="InterPro" id="IPR003018">
    <property type="entry name" value="GAF"/>
</dbReference>
<dbReference type="InterPro" id="IPR036097">
    <property type="entry name" value="HisK_dim/P_sf"/>
</dbReference>
<dbReference type="Gene3D" id="3.30.565.10">
    <property type="entry name" value="Histidine kinase-like ATPase, C-terminal domain"/>
    <property type="match status" value="1"/>
</dbReference>
<evidence type="ECO:0000256" key="2">
    <source>
        <dbReference type="ARBA" id="ARBA00004236"/>
    </source>
</evidence>
<dbReference type="GO" id="GO:0000155">
    <property type="term" value="F:phosphorelay sensor kinase activity"/>
    <property type="evidence" value="ECO:0007669"/>
    <property type="project" value="InterPro"/>
</dbReference>
<dbReference type="SUPFAM" id="SSF55874">
    <property type="entry name" value="ATPase domain of HSP90 chaperone/DNA topoisomerase II/histidine kinase"/>
    <property type="match status" value="1"/>
</dbReference>
<dbReference type="InterPro" id="IPR005467">
    <property type="entry name" value="His_kinase_dom"/>
</dbReference>
<dbReference type="Gene3D" id="3.30.450.40">
    <property type="match status" value="1"/>
</dbReference>
<dbReference type="Pfam" id="PF08447">
    <property type="entry name" value="PAS_3"/>
    <property type="match status" value="1"/>
</dbReference>
<keyword evidence="11" id="KW-0472">Membrane</keyword>
<keyword evidence="6" id="KW-0808">Transferase</keyword>
<dbReference type="PROSITE" id="PS50109">
    <property type="entry name" value="HIS_KIN"/>
    <property type="match status" value="1"/>
</dbReference>
<dbReference type="SUPFAM" id="SSF55781">
    <property type="entry name" value="GAF domain-like"/>
    <property type="match status" value="1"/>
</dbReference>
<comment type="subcellular location">
    <subcellularLocation>
        <location evidence="2">Cell membrane</location>
    </subcellularLocation>
</comment>
<keyword evidence="8 15" id="KW-0418">Kinase</keyword>
<dbReference type="PANTHER" id="PTHR43047:SF72">
    <property type="entry name" value="OSMOSENSING HISTIDINE PROTEIN KINASE SLN1"/>
    <property type="match status" value="1"/>
</dbReference>
<dbReference type="Gene3D" id="3.30.450.20">
    <property type="entry name" value="PAS domain"/>
    <property type="match status" value="2"/>
</dbReference>
<feature type="domain" description="Histidine kinase" evidence="12">
    <location>
        <begin position="442"/>
        <end position="657"/>
    </location>
</feature>
<evidence type="ECO:0000256" key="9">
    <source>
        <dbReference type="ARBA" id="ARBA00022840"/>
    </source>
</evidence>
<dbReference type="EC" id="2.7.13.3" evidence="3"/>
<feature type="domain" description="PAC" evidence="14">
    <location>
        <begin position="204"/>
        <end position="256"/>
    </location>
</feature>
<sequence length="667" mass="72794">MEARLAGLISTTVDAIISVDTRQRITLFNKGAERIFGYAAQQAVGQPLDLLLPQRYQQVHRQHVQRFAAGSRASRKMGERSTIVGRRKGGEEFPAEASISKVEVDGTTLLTVILRDISARKHAEEVLRDSEERFRTAFESAPIGMALLGLDGRLLNVNGAMCDMLGYGPGELLTRTLQDITWQEDRAPARENARRLCHGELRSYQSEARYIHKQGHLVSIQLTCSLTRDAQGKPLHCIAQVQDITARKQLEQALRFLAESGPQLASSLDPRRTIATVARLAVPTLADWCVVDLVDDSGQVQAVEALAASPEKSRLLHELLSEYPHDPSRQGHVVADVLETGRSVLLPASAATAFEAAAEDDRHLELIRRLSPASGLIVPLRTRERILGAVILWTSESGRHYGPRDQTLAEELASRAALAIDNARLHERSEQATHLRDEVLRVVAHDLRTPLNVIALSAGTLLKRAPEIRATDTRPLETIRKAVARANRLIQDLLDVARLEAGHLSVERAPVETAAFIKEAAELHRALAEAKSIRLTTDVPEDAPALLADPARALQVLSNLLGNAIKFTPEGGHVTVQAVPEGDMMRFSVRDTGPGIQPEHLTHLFEAFWQAAAGKKEGAGLGLAIAKGLVDAHGGRIWVDSSPGLGSTFSFTLPTLPSVEPRLTHHA</sequence>
<dbReference type="FunFam" id="3.30.450.40:FF:000035">
    <property type="entry name" value="PAS sensor protein"/>
    <property type="match status" value="1"/>
</dbReference>
<dbReference type="SMART" id="SM00086">
    <property type="entry name" value="PAC"/>
    <property type="match status" value="2"/>
</dbReference>
<dbReference type="PRINTS" id="PR00344">
    <property type="entry name" value="BCTRLSENSOR"/>
</dbReference>
<dbReference type="Pfam" id="PF13185">
    <property type="entry name" value="GAF_2"/>
    <property type="match status" value="1"/>
</dbReference>
<feature type="domain" description="PAS" evidence="13">
    <location>
        <begin position="130"/>
        <end position="200"/>
    </location>
</feature>
<evidence type="ECO:0000259" key="13">
    <source>
        <dbReference type="PROSITE" id="PS50112"/>
    </source>
</evidence>
<dbReference type="HOGENOM" id="CLU_000445_114_44_7"/>
<dbReference type="Pfam" id="PF02518">
    <property type="entry name" value="HATPase_c"/>
    <property type="match status" value="1"/>
</dbReference>
<dbReference type="InterPro" id="IPR013655">
    <property type="entry name" value="PAS_fold_3"/>
</dbReference>
<evidence type="ECO:0000256" key="1">
    <source>
        <dbReference type="ARBA" id="ARBA00000085"/>
    </source>
</evidence>
<gene>
    <name evidence="15" type="ordered locus">LILAB_26115</name>
</gene>
<reference evidence="15 16" key="1">
    <citation type="journal article" date="2011" name="J. Bacteriol.">
        <title>Genome sequence of the halotolerant marine bacterium Myxococcus fulvus HW-1.</title>
        <authorList>
            <person name="Li Z.F."/>
            <person name="Li X."/>
            <person name="Liu H."/>
            <person name="Liu X."/>
            <person name="Han K."/>
            <person name="Wu Z.H."/>
            <person name="Hu W."/>
            <person name="Li F.F."/>
            <person name="Li Y.Z."/>
        </authorList>
    </citation>
    <scope>NUCLEOTIDE SEQUENCE [LARGE SCALE GENOMIC DNA]</scope>
    <source>
        <strain evidence="16">ATCC BAA-855 / HW-1</strain>
    </source>
</reference>
<accession>F8CAR3</accession>
<dbReference type="EMBL" id="CP002830">
    <property type="protein sequence ID" value="AEI67115.1"/>
    <property type="molecule type" value="Genomic_DNA"/>
</dbReference>
<evidence type="ECO:0000256" key="3">
    <source>
        <dbReference type="ARBA" id="ARBA00012438"/>
    </source>
</evidence>
<dbReference type="InterPro" id="IPR035965">
    <property type="entry name" value="PAS-like_dom_sf"/>
</dbReference>
<dbReference type="PROSITE" id="PS50113">
    <property type="entry name" value="PAC"/>
    <property type="match status" value="1"/>
</dbReference>
<dbReference type="InterPro" id="IPR000700">
    <property type="entry name" value="PAS-assoc_C"/>
</dbReference>
<dbReference type="eggNOG" id="COG3829">
    <property type="taxonomic scope" value="Bacteria"/>
</dbReference>
<dbReference type="Proteomes" id="UP000000488">
    <property type="component" value="Chromosome"/>
</dbReference>
<evidence type="ECO:0000313" key="16">
    <source>
        <dbReference type="Proteomes" id="UP000000488"/>
    </source>
</evidence>
<evidence type="ECO:0000256" key="6">
    <source>
        <dbReference type="ARBA" id="ARBA00022679"/>
    </source>
</evidence>
<evidence type="ECO:0000256" key="4">
    <source>
        <dbReference type="ARBA" id="ARBA00022475"/>
    </source>
</evidence>
<dbReference type="eggNOG" id="COG2205">
    <property type="taxonomic scope" value="Bacteria"/>
</dbReference>
<dbReference type="SMART" id="SM00065">
    <property type="entry name" value="GAF"/>
    <property type="match status" value="1"/>
</dbReference>
<dbReference type="Pfam" id="PF13426">
    <property type="entry name" value="PAS_9"/>
    <property type="match status" value="1"/>
</dbReference>
<dbReference type="InterPro" id="IPR003661">
    <property type="entry name" value="HisK_dim/P_dom"/>
</dbReference>
<keyword evidence="5" id="KW-0597">Phosphoprotein</keyword>
<dbReference type="InterPro" id="IPR000014">
    <property type="entry name" value="PAS"/>
</dbReference>
<dbReference type="CDD" id="cd16922">
    <property type="entry name" value="HATPase_EvgS-ArcB-TorS-like"/>
    <property type="match status" value="1"/>
</dbReference>
<comment type="catalytic activity">
    <reaction evidence="1">
        <text>ATP + protein L-histidine = ADP + protein N-phospho-L-histidine.</text>
        <dbReference type="EC" id="2.7.13.3"/>
    </reaction>
</comment>
<name>F8CAR3_MYXFH</name>
<keyword evidence="10" id="KW-0902">Two-component regulatory system</keyword>
<dbReference type="SUPFAM" id="SSF55785">
    <property type="entry name" value="PYP-like sensor domain (PAS domain)"/>
    <property type="match status" value="2"/>
</dbReference>
<dbReference type="NCBIfam" id="TIGR00229">
    <property type="entry name" value="sensory_box"/>
    <property type="match status" value="2"/>
</dbReference>
<evidence type="ECO:0000256" key="10">
    <source>
        <dbReference type="ARBA" id="ARBA00023012"/>
    </source>
</evidence>
<dbReference type="GO" id="GO:0009927">
    <property type="term" value="F:histidine phosphotransfer kinase activity"/>
    <property type="evidence" value="ECO:0007669"/>
    <property type="project" value="TreeGrafter"/>
</dbReference>
<evidence type="ECO:0000256" key="8">
    <source>
        <dbReference type="ARBA" id="ARBA00022777"/>
    </source>
</evidence>
<dbReference type="PANTHER" id="PTHR43047">
    <property type="entry name" value="TWO-COMPONENT HISTIDINE PROTEIN KINASE"/>
    <property type="match status" value="1"/>
</dbReference>
<dbReference type="KEGG" id="mfu:LILAB_26115"/>
<dbReference type="FunFam" id="3.30.565.10:FF:000023">
    <property type="entry name" value="PAS domain-containing sensor histidine kinase"/>
    <property type="match status" value="1"/>
</dbReference>
<dbReference type="AlphaFoldDB" id="F8CAR3"/>
<evidence type="ECO:0000256" key="5">
    <source>
        <dbReference type="ARBA" id="ARBA00022553"/>
    </source>
</evidence>
<dbReference type="InterPro" id="IPR029016">
    <property type="entry name" value="GAF-like_dom_sf"/>
</dbReference>
<organism evidence="15 16">
    <name type="scientific">Myxococcus fulvus (strain ATCC BAA-855 / HW-1)</name>
    <dbReference type="NCBI Taxonomy" id="483219"/>
    <lineage>
        <taxon>Bacteria</taxon>
        <taxon>Pseudomonadati</taxon>
        <taxon>Myxococcota</taxon>
        <taxon>Myxococcia</taxon>
        <taxon>Myxococcales</taxon>
        <taxon>Cystobacterineae</taxon>
        <taxon>Myxococcaceae</taxon>
        <taxon>Myxococcus</taxon>
    </lineage>
</organism>
<feature type="domain" description="PAS" evidence="13">
    <location>
        <begin position="1"/>
        <end position="71"/>
    </location>
</feature>
<dbReference type="InterPro" id="IPR036890">
    <property type="entry name" value="HATPase_C_sf"/>
</dbReference>
<evidence type="ECO:0000259" key="14">
    <source>
        <dbReference type="PROSITE" id="PS50113"/>
    </source>
</evidence>
<dbReference type="STRING" id="483219.LILAB_26115"/>
<evidence type="ECO:0000313" key="15">
    <source>
        <dbReference type="EMBL" id="AEI67115.1"/>
    </source>
</evidence>
<dbReference type="InterPro" id="IPR004358">
    <property type="entry name" value="Sig_transdc_His_kin-like_C"/>
</dbReference>
<evidence type="ECO:0000256" key="11">
    <source>
        <dbReference type="ARBA" id="ARBA00023136"/>
    </source>
</evidence>
<dbReference type="SUPFAM" id="SSF47384">
    <property type="entry name" value="Homodimeric domain of signal transducing histidine kinase"/>
    <property type="match status" value="1"/>
</dbReference>
<evidence type="ECO:0000256" key="7">
    <source>
        <dbReference type="ARBA" id="ARBA00022741"/>
    </source>
</evidence>
<dbReference type="CDD" id="cd00082">
    <property type="entry name" value="HisKA"/>
    <property type="match status" value="1"/>
</dbReference>
<dbReference type="InterPro" id="IPR001610">
    <property type="entry name" value="PAC"/>
</dbReference>
<dbReference type="GO" id="GO:0005524">
    <property type="term" value="F:ATP binding"/>
    <property type="evidence" value="ECO:0007669"/>
    <property type="project" value="UniProtKB-KW"/>
</dbReference>
<protein>
    <recommendedName>
        <fullName evidence="3">histidine kinase</fullName>
        <ecNumber evidence="3">2.7.13.3</ecNumber>
    </recommendedName>
</protein>
<dbReference type="SMART" id="SM00388">
    <property type="entry name" value="HisKA"/>
    <property type="match status" value="1"/>
</dbReference>
<dbReference type="CDD" id="cd00130">
    <property type="entry name" value="PAS"/>
    <property type="match status" value="2"/>
</dbReference>